<gene>
    <name evidence="1" type="ORF">POF43_004005</name>
    <name evidence="2" type="ORF">POF50_001265</name>
</gene>
<dbReference type="Proteomes" id="UP001156398">
    <property type="component" value="Unassembled WGS sequence"/>
</dbReference>
<dbReference type="EMBL" id="JAAGKO020000003">
    <property type="protein sequence ID" value="MDI5961893.1"/>
    <property type="molecule type" value="Genomic_DNA"/>
</dbReference>
<reference evidence="2 3" key="1">
    <citation type="submission" date="2023-05" db="EMBL/GenBank/DDBJ databases">
        <title>Streptantibioticus silvisoli sp. nov., acidotolerant actinomycetes 1 from pine litter.</title>
        <authorList>
            <person name="Swiecimska M."/>
            <person name="Golinska P."/>
            <person name="Sangal V."/>
            <person name="Wachnowicz B."/>
            <person name="Goodfellow M."/>
        </authorList>
    </citation>
    <scope>NUCLEOTIDE SEQUENCE</scope>
    <source>
        <strain evidence="2">SL13</strain>
        <strain evidence="1 3">SL54</strain>
    </source>
</reference>
<evidence type="ECO:0000313" key="2">
    <source>
        <dbReference type="EMBL" id="MDI5967992.1"/>
    </source>
</evidence>
<name>A0AA90K776_9ACTN</name>
<dbReference type="AlphaFoldDB" id="A0AA90K776"/>
<dbReference type="RefSeq" id="WP_271313472.1">
    <property type="nucleotide sequence ID" value="NZ_JAAGKO020000003.1"/>
</dbReference>
<evidence type="ECO:0000313" key="1">
    <source>
        <dbReference type="EMBL" id="MDI5961893.1"/>
    </source>
</evidence>
<evidence type="ECO:0000313" key="3">
    <source>
        <dbReference type="Proteomes" id="UP001156398"/>
    </source>
</evidence>
<dbReference type="EMBL" id="JABXJJ020000001">
    <property type="protein sequence ID" value="MDI5967992.1"/>
    <property type="molecule type" value="Genomic_DNA"/>
</dbReference>
<protein>
    <submittedName>
        <fullName evidence="2">Uncharacterized protein</fullName>
    </submittedName>
</protein>
<comment type="caution">
    <text evidence="2">The sequence shown here is derived from an EMBL/GenBank/DDBJ whole genome shotgun (WGS) entry which is preliminary data.</text>
</comment>
<keyword evidence="3" id="KW-1185">Reference proteome</keyword>
<organism evidence="2">
    <name type="scientific">Streptantibioticus silvisoli</name>
    <dbReference type="NCBI Taxonomy" id="2705255"/>
    <lineage>
        <taxon>Bacteria</taxon>
        <taxon>Bacillati</taxon>
        <taxon>Actinomycetota</taxon>
        <taxon>Actinomycetes</taxon>
        <taxon>Kitasatosporales</taxon>
        <taxon>Streptomycetaceae</taxon>
        <taxon>Streptantibioticus</taxon>
    </lineage>
</organism>
<sequence length="129" mass="13624">MRAAADPTIPPEGASVPAGVEWDAIRTPRPMGLAALRRLSAPEGAVLVDPVGRALFFFVRPGTAQNWCLPLTVALGKGHLVELPPGGRDRPPGAYWLAASTCLVLTLARPLHLALRAVLTSMHSTEESS</sequence>
<proteinExistence type="predicted"/>
<accession>A0AA90K776</accession>